<evidence type="ECO:0000313" key="4">
    <source>
        <dbReference type="Proteomes" id="UP000692954"/>
    </source>
</evidence>
<organism evidence="3 4">
    <name type="scientific">Paramecium sonneborni</name>
    <dbReference type="NCBI Taxonomy" id="65129"/>
    <lineage>
        <taxon>Eukaryota</taxon>
        <taxon>Sar</taxon>
        <taxon>Alveolata</taxon>
        <taxon>Ciliophora</taxon>
        <taxon>Intramacronucleata</taxon>
        <taxon>Oligohymenophorea</taxon>
        <taxon>Peniculida</taxon>
        <taxon>Parameciidae</taxon>
        <taxon>Paramecium</taxon>
    </lineage>
</organism>
<feature type="compositionally biased region" description="Polar residues" evidence="2">
    <location>
        <begin position="189"/>
        <end position="199"/>
    </location>
</feature>
<feature type="compositionally biased region" description="Polar residues" evidence="2">
    <location>
        <begin position="1"/>
        <end position="23"/>
    </location>
</feature>
<keyword evidence="4" id="KW-1185">Reference proteome</keyword>
<dbReference type="AlphaFoldDB" id="A0A8S1KYF0"/>
<feature type="coiled-coil region" evidence="1">
    <location>
        <begin position="216"/>
        <end position="250"/>
    </location>
</feature>
<sequence length="449" mass="52011">MSNNQQKNTTQKPSSPTKQSIFQTGALKNRNQSPILASQKQAMKSQEKSLLLDESITNNNSWKQTTEIQIKNSFQAESNLKETIEQLVQNITLKLKQQETDQFIKELNSPILTQDPSVALYQAPIEKSSSNQDLLGKIVAQETKKARAVKQFIFNQFSSNDQSLNISINSSFTTQQQQKNQISNISNKPRQTNGGSPQKFQNKAFIQEPQLDQKLNSALNSQIKQLEQLIQNTNQQYLQLQEQTKKWNSDLLIQVNSQQTKILQLESFFNKIDQEQNREKKITHQLQIKNEKQEISENTTNQEVQKQLQLVMKNLNSLAEHQQQQMMIIKTALTTELKNEFLCCSEYKLSQQELQTQLNLLKDSVKQTQQQSQEILIRKQQMIENLNLEIKNLMSLNKQKNEEIDQIKLQNDAIIGQINDNKDEITKQNQFISEIYNLYQKINQKLPST</sequence>
<dbReference type="EMBL" id="CAJJDN010000014">
    <property type="protein sequence ID" value="CAD8060630.1"/>
    <property type="molecule type" value="Genomic_DNA"/>
</dbReference>
<feature type="coiled-coil region" evidence="1">
    <location>
        <begin position="351"/>
        <end position="410"/>
    </location>
</feature>
<proteinExistence type="predicted"/>
<feature type="compositionally biased region" description="Low complexity" evidence="2">
    <location>
        <begin position="179"/>
        <end position="188"/>
    </location>
</feature>
<accession>A0A8S1KYF0</accession>
<dbReference type="Proteomes" id="UP000692954">
    <property type="component" value="Unassembled WGS sequence"/>
</dbReference>
<comment type="caution">
    <text evidence="3">The sequence shown here is derived from an EMBL/GenBank/DDBJ whole genome shotgun (WGS) entry which is preliminary data.</text>
</comment>
<protein>
    <submittedName>
        <fullName evidence="3">Uncharacterized protein</fullName>
    </submittedName>
</protein>
<evidence type="ECO:0000313" key="3">
    <source>
        <dbReference type="EMBL" id="CAD8060630.1"/>
    </source>
</evidence>
<dbReference type="OrthoDB" id="307144at2759"/>
<gene>
    <name evidence="3" type="ORF">PSON_ATCC_30995.1.T0140381</name>
</gene>
<evidence type="ECO:0000256" key="2">
    <source>
        <dbReference type="SAM" id="MobiDB-lite"/>
    </source>
</evidence>
<feature type="region of interest" description="Disordered" evidence="2">
    <location>
        <begin position="179"/>
        <end position="199"/>
    </location>
</feature>
<reference evidence="3" key="1">
    <citation type="submission" date="2021-01" db="EMBL/GenBank/DDBJ databases">
        <authorList>
            <consortium name="Genoscope - CEA"/>
            <person name="William W."/>
        </authorList>
    </citation>
    <scope>NUCLEOTIDE SEQUENCE</scope>
</reference>
<keyword evidence="1" id="KW-0175">Coiled coil</keyword>
<evidence type="ECO:0000256" key="1">
    <source>
        <dbReference type="SAM" id="Coils"/>
    </source>
</evidence>
<feature type="region of interest" description="Disordered" evidence="2">
    <location>
        <begin position="1"/>
        <end position="32"/>
    </location>
</feature>
<name>A0A8S1KYF0_9CILI</name>